<dbReference type="PANTHER" id="PTHR34219:SF3">
    <property type="entry name" value="BLL7967 PROTEIN"/>
    <property type="match status" value="1"/>
</dbReference>
<dbReference type="InterPro" id="IPR005625">
    <property type="entry name" value="PepSY-ass_TM"/>
</dbReference>
<feature type="transmembrane region" description="Helical" evidence="1">
    <location>
        <begin position="174"/>
        <end position="195"/>
    </location>
</feature>
<feature type="transmembrane region" description="Helical" evidence="1">
    <location>
        <begin position="127"/>
        <end position="147"/>
    </location>
</feature>
<name>A0A9X2W443_9SPHN</name>
<organism evidence="2 3">
    <name type="scientific">Tsuneonella litorea</name>
    <dbReference type="NCBI Taxonomy" id="2976475"/>
    <lineage>
        <taxon>Bacteria</taxon>
        <taxon>Pseudomonadati</taxon>
        <taxon>Pseudomonadota</taxon>
        <taxon>Alphaproteobacteria</taxon>
        <taxon>Sphingomonadales</taxon>
        <taxon>Erythrobacteraceae</taxon>
        <taxon>Tsuneonella</taxon>
    </lineage>
</organism>
<keyword evidence="1" id="KW-0472">Membrane</keyword>
<accession>A0A9X2W443</accession>
<keyword evidence="3" id="KW-1185">Reference proteome</keyword>
<evidence type="ECO:0000313" key="2">
    <source>
        <dbReference type="EMBL" id="MCT2560234.1"/>
    </source>
</evidence>
<feature type="transmembrane region" description="Helical" evidence="1">
    <location>
        <begin position="304"/>
        <end position="329"/>
    </location>
</feature>
<evidence type="ECO:0000256" key="1">
    <source>
        <dbReference type="SAM" id="Phobius"/>
    </source>
</evidence>
<dbReference type="EMBL" id="JAOAMV010000016">
    <property type="protein sequence ID" value="MCT2560234.1"/>
    <property type="molecule type" value="Genomic_DNA"/>
</dbReference>
<evidence type="ECO:0000313" key="3">
    <source>
        <dbReference type="Proteomes" id="UP001142648"/>
    </source>
</evidence>
<comment type="caution">
    <text evidence="2">The sequence shown here is derived from an EMBL/GenBank/DDBJ whole genome shotgun (WGS) entry which is preliminary data.</text>
</comment>
<dbReference type="AlphaFoldDB" id="A0A9X2W443"/>
<sequence length="345" mass="37377">MKLLSLVHRWAGSLVGLLLALLGLTGAILVWEGEWVMLPGAGDPVIEDVAAIAAITERAQAEGALSRITFASEEIGLHQLVFADGSGAYVRQDGTVVTRWASQWERPELWLFDLHHHLFAGEIGETVTGFAGIAGLLFVVTGLILWWRTRQKFELRLLPQRFRPGPIVRHHRDLGALAAPLLVVTMLTGIVMVFAPLRSALIGAEVRPKEALERPAGFDAAEALAFAKIRFPGASIRRITLPAKPGDPIAVRMRQPFEWTPNGRTQVSVAADGKVTIEDAATANGSAWLSEKAYPVHSAKVGGLAWKLAMTLSGVALSILGSLATWSFWTRRVSKARSVAARLAR</sequence>
<keyword evidence="1" id="KW-1133">Transmembrane helix</keyword>
<reference evidence="2" key="1">
    <citation type="submission" date="2022-09" db="EMBL/GenBank/DDBJ databases">
        <title>The genome sequence of Tsuneonella sp. YG55.</title>
        <authorList>
            <person name="Liu Y."/>
        </authorList>
    </citation>
    <scope>NUCLEOTIDE SEQUENCE</scope>
    <source>
        <strain evidence="2">YG55</strain>
    </source>
</reference>
<gene>
    <name evidence="2" type="ORF">N0B51_14720</name>
</gene>
<protein>
    <submittedName>
        <fullName evidence="2">PepSY domain-containing protein</fullName>
    </submittedName>
</protein>
<dbReference type="PANTHER" id="PTHR34219">
    <property type="entry name" value="IRON-REGULATED INNER MEMBRANE PROTEIN-RELATED"/>
    <property type="match status" value="1"/>
</dbReference>
<dbReference type="RefSeq" id="WP_259963354.1">
    <property type="nucleotide sequence ID" value="NZ_JAOAMV010000016.1"/>
</dbReference>
<dbReference type="Pfam" id="PF03929">
    <property type="entry name" value="PepSY_TM"/>
    <property type="match status" value="1"/>
</dbReference>
<keyword evidence="1" id="KW-0812">Transmembrane</keyword>
<proteinExistence type="predicted"/>
<dbReference type="Proteomes" id="UP001142648">
    <property type="component" value="Unassembled WGS sequence"/>
</dbReference>